<evidence type="ECO:0000313" key="2">
    <source>
        <dbReference type="Proteomes" id="UP000015106"/>
    </source>
</evidence>
<protein>
    <submittedName>
        <fullName evidence="1">Uncharacterized protein</fullName>
    </submittedName>
</protein>
<dbReference type="Proteomes" id="UP000015106">
    <property type="component" value="Chromosome 4"/>
</dbReference>
<dbReference type="SUPFAM" id="SSF56235">
    <property type="entry name" value="N-terminal nucleophile aminohydrolases (Ntn hydrolases)"/>
    <property type="match status" value="1"/>
</dbReference>
<reference evidence="1" key="2">
    <citation type="submission" date="2018-03" db="EMBL/GenBank/DDBJ databases">
        <title>The Triticum urartu genome reveals the dynamic nature of wheat genome evolution.</title>
        <authorList>
            <person name="Ling H."/>
            <person name="Ma B."/>
            <person name="Shi X."/>
            <person name="Liu H."/>
            <person name="Dong L."/>
            <person name="Sun H."/>
            <person name="Cao Y."/>
            <person name="Gao Q."/>
            <person name="Zheng S."/>
            <person name="Li Y."/>
            <person name="Yu Y."/>
            <person name="Du H."/>
            <person name="Qi M."/>
            <person name="Li Y."/>
            <person name="Yu H."/>
            <person name="Cui Y."/>
            <person name="Wang N."/>
            <person name="Chen C."/>
            <person name="Wu H."/>
            <person name="Zhao Y."/>
            <person name="Zhang J."/>
            <person name="Li Y."/>
            <person name="Zhou W."/>
            <person name="Zhang B."/>
            <person name="Hu W."/>
            <person name="Eijk M."/>
            <person name="Tang J."/>
            <person name="Witsenboer H."/>
            <person name="Zhao S."/>
            <person name="Li Z."/>
            <person name="Zhang A."/>
            <person name="Wang D."/>
            <person name="Liang C."/>
        </authorList>
    </citation>
    <scope>NUCLEOTIDE SEQUENCE [LARGE SCALE GENOMIC DNA]</scope>
    <source>
        <strain evidence="1">cv. G1812</strain>
    </source>
</reference>
<sequence>MYVANRASDKISQLTDNIYVCRSGSVSVLYFCRRLGTFSCYLSHYCDIQLFEDGSFS</sequence>
<dbReference type="EnsemblPlants" id="TuG1812G0400003838.01.T02">
    <property type="protein sequence ID" value="TuG1812G0400003838.01.T02"/>
    <property type="gene ID" value="TuG1812G0400003838.01"/>
</dbReference>
<reference evidence="1" key="3">
    <citation type="submission" date="2022-06" db="UniProtKB">
        <authorList>
            <consortium name="EnsemblPlants"/>
        </authorList>
    </citation>
    <scope>IDENTIFICATION</scope>
</reference>
<dbReference type="InterPro" id="IPR029055">
    <property type="entry name" value="Ntn_hydrolases_N"/>
</dbReference>
<accession>A0A8R7UA50</accession>
<dbReference type="Gramene" id="TuG1812G0400003838.01.T02">
    <property type="protein sequence ID" value="TuG1812G0400003838.01.T02"/>
    <property type="gene ID" value="TuG1812G0400003838.01"/>
</dbReference>
<reference evidence="2" key="1">
    <citation type="journal article" date="2013" name="Nature">
        <title>Draft genome of the wheat A-genome progenitor Triticum urartu.</title>
        <authorList>
            <person name="Ling H.Q."/>
            <person name="Zhao S."/>
            <person name="Liu D."/>
            <person name="Wang J."/>
            <person name="Sun H."/>
            <person name="Zhang C."/>
            <person name="Fan H."/>
            <person name="Li D."/>
            <person name="Dong L."/>
            <person name="Tao Y."/>
            <person name="Gao C."/>
            <person name="Wu H."/>
            <person name="Li Y."/>
            <person name="Cui Y."/>
            <person name="Guo X."/>
            <person name="Zheng S."/>
            <person name="Wang B."/>
            <person name="Yu K."/>
            <person name="Liang Q."/>
            <person name="Yang W."/>
            <person name="Lou X."/>
            <person name="Chen J."/>
            <person name="Feng M."/>
            <person name="Jian J."/>
            <person name="Zhang X."/>
            <person name="Luo G."/>
            <person name="Jiang Y."/>
            <person name="Liu J."/>
            <person name="Wang Z."/>
            <person name="Sha Y."/>
            <person name="Zhang B."/>
            <person name="Wu H."/>
            <person name="Tang D."/>
            <person name="Shen Q."/>
            <person name="Xue P."/>
            <person name="Zou S."/>
            <person name="Wang X."/>
            <person name="Liu X."/>
            <person name="Wang F."/>
            <person name="Yang Y."/>
            <person name="An X."/>
            <person name="Dong Z."/>
            <person name="Zhang K."/>
            <person name="Zhang X."/>
            <person name="Luo M.C."/>
            <person name="Dvorak J."/>
            <person name="Tong Y."/>
            <person name="Wang J."/>
            <person name="Yang H."/>
            <person name="Li Z."/>
            <person name="Wang D."/>
            <person name="Zhang A."/>
            <person name="Wang J."/>
        </authorList>
    </citation>
    <scope>NUCLEOTIDE SEQUENCE</scope>
    <source>
        <strain evidence="2">cv. G1812</strain>
    </source>
</reference>
<organism evidence="1 2">
    <name type="scientific">Triticum urartu</name>
    <name type="common">Red wild einkorn</name>
    <name type="synonym">Crithodium urartu</name>
    <dbReference type="NCBI Taxonomy" id="4572"/>
    <lineage>
        <taxon>Eukaryota</taxon>
        <taxon>Viridiplantae</taxon>
        <taxon>Streptophyta</taxon>
        <taxon>Embryophyta</taxon>
        <taxon>Tracheophyta</taxon>
        <taxon>Spermatophyta</taxon>
        <taxon>Magnoliopsida</taxon>
        <taxon>Liliopsida</taxon>
        <taxon>Poales</taxon>
        <taxon>Poaceae</taxon>
        <taxon>BOP clade</taxon>
        <taxon>Pooideae</taxon>
        <taxon>Triticodae</taxon>
        <taxon>Triticeae</taxon>
        <taxon>Triticinae</taxon>
        <taxon>Triticum</taxon>
    </lineage>
</organism>
<proteinExistence type="predicted"/>
<name>A0A8R7UA50_TRIUA</name>
<evidence type="ECO:0000313" key="1">
    <source>
        <dbReference type="EnsemblPlants" id="TuG1812G0400003838.01.T02"/>
    </source>
</evidence>
<keyword evidence="2" id="KW-1185">Reference proteome</keyword>
<dbReference type="AlphaFoldDB" id="A0A8R7UA50"/>